<evidence type="ECO:0000313" key="4">
    <source>
        <dbReference type="Proteomes" id="UP000662747"/>
    </source>
</evidence>
<keyword evidence="4" id="KW-1185">Reference proteome</keyword>
<proteinExistence type="predicted"/>
<accession>A0ABX7NX35</accession>
<feature type="compositionally biased region" description="Low complexity" evidence="1">
    <location>
        <begin position="39"/>
        <end position="53"/>
    </location>
</feature>
<evidence type="ECO:0000256" key="1">
    <source>
        <dbReference type="SAM" id="MobiDB-lite"/>
    </source>
</evidence>
<dbReference type="RefSeq" id="WP_206724520.1">
    <property type="nucleotide sequence ID" value="NZ_CP071090.1"/>
</dbReference>
<protein>
    <recommendedName>
        <fullName evidence="5">Lipoprotein</fullName>
    </recommendedName>
</protein>
<reference evidence="3 4" key="1">
    <citation type="submission" date="2021-02" db="EMBL/GenBank/DDBJ databases">
        <title>De Novo genome assembly of isolated myxobacteria.</title>
        <authorList>
            <person name="Stevens D.C."/>
        </authorList>
    </citation>
    <scope>NUCLEOTIDE SEQUENCE [LARGE SCALE GENOMIC DNA]</scope>
    <source>
        <strain evidence="4">SCPEA02</strain>
    </source>
</reference>
<sequence>MRTSSPKRMKRLAFLTLGLLALAGCSSSSDDDGGDKPGADAGVDAGTSGETDAGTGGNTDGGTQPSACLGDSFLTSLGKDKLLVGAKMENSTASSAAFDVHYLYISSALTQSSSVCTACNDSCTTQEGSCGQYACAWWGCWQDIAVAPGAMVRDFVRTAKGRGQLPFITYYVQLLGSRLGEGAAQLGALNDAAFLQRYLNDWRFTLQQVGTEKALLHLEPDLWGYVQFNATNGDPAQVPAKVTTANPTDCGTQPNNAVGLARCMVAMARKYAPNAKVGLHASPWATKMDVYLNAQASFDVAGEARKVADFLLKLGAADTDFIVIEASDRDAGWYQVNQGENTWWDANNATLPHFHQAFAWAKALSERLNKPNFWWQLPVGNMALPNSGNKWKDNRVDYFFAHTAELAAAHSVGFAFGAGIDGTTTPESDNGNLVNRVKAYKQAGGQKLCP</sequence>
<evidence type="ECO:0008006" key="5">
    <source>
        <dbReference type="Google" id="ProtNLM"/>
    </source>
</evidence>
<evidence type="ECO:0000256" key="2">
    <source>
        <dbReference type="SAM" id="SignalP"/>
    </source>
</evidence>
<dbReference type="PROSITE" id="PS51257">
    <property type="entry name" value="PROKAR_LIPOPROTEIN"/>
    <property type="match status" value="1"/>
</dbReference>
<evidence type="ECO:0000313" key="3">
    <source>
        <dbReference type="EMBL" id="QSQ22944.1"/>
    </source>
</evidence>
<feature type="signal peptide" evidence="2">
    <location>
        <begin position="1"/>
        <end position="30"/>
    </location>
</feature>
<feature type="region of interest" description="Disordered" evidence="1">
    <location>
        <begin position="28"/>
        <end position="64"/>
    </location>
</feature>
<keyword evidence="2" id="KW-0732">Signal</keyword>
<feature type="chain" id="PRO_5045816041" description="Lipoprotein" evidence="2">
    <location>
        <begin position="31"/>
        <end position="450"/>
    </location>
</feature>
<dbReference type="Proteomes" id="UP000662747">
    <property type="component" value="Chromosome"/>
</dbReference>
<gene>
    <name evidence="3" type="ORF">JY651_48965</name>
</gene>
<organism evidence="3 4">
    <name type="scientific">Pyxidicoccus parkwayensis</name>
    <dbReference type="NCBI Taxonomy" id="2813578"/>
    <lineage>
        <taxon>Bacteria</taxon>
        <taxon>Pseudomonadati</taxon>
        <taxon>Myxococcota</taxon>
        <taxon>Myxococcia</taxon>
        <taxon>Myxococcales</taxon>
        <taxon>Cystobacterineae</taxon>
        <taxon>Myxococcaceae</taxon>
        <taxon>Pyxidicoccus</taxon>
    </lineage>
</organism>
<name>A0ABX7NX35_9BACT</name>
<dbReference type="EMBL" id="CP071090">
    <property type="protein sequence ID" value="QSQ22944.1"/>
    <property type="molecule type" value="Genomic_DNA"/>
</dbReference>